<evidence type="ECO:0000313" key="2">
    <source>
        <dbReference type="EMBL" id="SCX22509.1"/>
    </source>
</evidence>
<dbReference type="STRING" id="1502745.SAMN02799620_03289"/>
<proteinExistence type="predicted"/>
<organism evidence="2 3">
    <name type="scientific">Mycolicibacterium fluoranthenivorans</name>
    <dbReference type="NCBI Taxonomy" id="258505"/>
    <lineage>
        <taxon>Bacteria</taxon>
        <taxon>Bacillati</taxon>
        <taxon>Actinomycetota</taxon>
        <taxon>Actinomycetes</taxon>
        <taxon>Mycobacteriales</taxon>
        <taxon>Mycobacteriaceae</taxon>
        <taxon>Mycolicibacterium</taxon>
    </lineage>
</organism>
<accession>A0A1G4WGE6</accession>
<reference evidence="3" key="1">
    <citation type="submission" date="2016-10" db="EMBL/GenBank/DDBJ databases">
        <authorList>
            <person name="Varghese N."/>
            <person name="Submissions S."/>
        </authorList>
    </citation>
    <scope>NUCLEOTIDE SEQUENCE [LARGE SCALE GENOMIC DNA]</scope>
    <source>
        <strain evidence="3">UNC267MFSha1.1M11</strain>
    </source>
</reference>
<gene>
    <name evidence="2" type="ORF">SAMN02799620_03289</name>
</gene>
<protein>
    <recommendedName>
        <fullName evidence="4">Lipoprotein</fullName>
    </recommendedName>
</protein>
<evidence type="ECO:0000313" key="3">
    <source>
        <dbReference type="Proteomes" id="UP000199707"/>
    </source>
</evidence>
<dbReference type="EMBL" id="FMUB01000006">
    <property type="protein sequence ID" value="SCX22509.1"/>
    <property type="molecule type" value="Genomic_DNA"/>
</dbReference>
<dbReference type="AlphaFoldDB" id="A0A1G4WGE6"/>
<name>A0A1G4WGE6_9MYCO</name>
<sequence>MRMRTVLAAALVLMLAACSGGDTSGGPYGAQQARIGESLTVAGWNVSVANLRFDTDRVLVDIDAAPAQTGGAHVKPESLRLGLYGALAHPIESNAIGGCADAANLGLQPAAVQTGGGGPEHLSGTVCLGPLRDQSQVRGVYLYSPEERIPKTTVAWPAAFPVGLMPTGDSEAGLVLQSTSVDAFRADGAQLAPSALGDPTAFSGNGYMLIGLSIDGAAQRYRDDSAKRGGPLMVLTGPTLPGNGLSHACSAYGASLLVLPEASLDAVAIRASMCTQGEINAALLYPTVSVVGTHAALWTTA</sequence>
<feature type="chain" id="PRO_5039120673" description="Lipoprotein" evidence="1">
    <location>
        <begin position="25"/>
        <end position="301"/>
    </location>
</feature>
<evidence type="ECO:0008006" key="4">
    <source>
        <dbReference type="Google" id="ProtNLM"/>
    </source>
</evidence>
<dbReference type="PROSITE" id="PS51257">
    <property type="entry name" value="PROKAR_LIPOPROTEIN"/>
    <property type="match status" value="1"/>
</dbReference>
<dbReference type="Proteomes" id="UP000199707">
    <property type="component" value="Unassembled WGS sequence"/>
</dbReference>
<feature type="signal peptide" evidence="1">
    <location>
        <begin position="1"/>
        <end position="24"/>
    </location>
</feature>
<keyword evidence="1" id="KW-0732">Signal</keyword>
<evidence type="ECO:0000256" key="1">
    <source>
        <dbReference type="SAM" id="SignalP"/>
    </source>
</evidence>